<dbReference type="Gene3D" id="2.10.60.10">
    <property type="entry name" value="CD59"/>
    <property type="match status" value="2"/>
</dbReference>
<comment type="similarity">
    <text evidence="2">Belongs to the CNF-like-inhibitor family.</text>
</comment>
<keyword evidence="6" id="KW-0472">Membrane</keyword>
<dbReference type="OrthoDB" id="9907178at2759"/>
<accession>A0A9Q1AQR2</accession>
<protein>
    <recommendedName>
        <fullName evidence="7">UPAR/Ly6 domain-containing protein</fullName>
    </recommendedName>
</protein>
<evidence type="ECO:0000256" key="4">
    <source>
        <dbReference type="ARBA" id="ARBA00023005"/>
    </source>
</evidence>
<dbReference type="GO" id="GO:0019834">
    <property type="term" value="F:phospholipase A2 inhibitor activity"/>
    <property type="evidence" value="ECO:0007669"/>
    <property type="project" value="UniProtKB-KW"/>
</dbReference>
<dbReference type="GO" id="GO:0005576">
    <property type="term" value="C:extracellular region"/>
    <property type="evidence" value="ECO:0007669"/>
    <property type="project" value="UniProtKB-SubCell"/>
</dbReference>
<dbReference type="PROSITE" id="PS51257">
    <property type="entry name" value="PROKAR_LIPOPROTEIN"/>
    <property type="match status" value="1"/>
</dbReference>
<keyword evidence="5" id="KW-1015">Disulfide bond</keyword>
<dbReference type="PANTHER" id="PTHR20914:SF25">
    <property type="entry name" value="PHOSPHOLIPASE A2 INHIBITOR AND LY6_PLAUR DOMAIN-CONTAINING PROTEIN"/>
    <property type="match status" value="1"/>
</dbReference>
<evidence type="ECO:0000256" key="6">
    <source>
        <dbReference type="SAM" id="Phobius"/>
    </source>
</evidence>
<dbReference type="InterPro" id="IPR004126">
    <property type="entry name" value="PLipase_A2_inh_N"/>
</dbReference>
<evidence type="ECO:0000313" key="8">
    <source>
        <dbReference type="EMBL" id="KAJ7304107.1"/>
    </source>
</evidence>
<reference evidence="8" key="1">
    <citation type="journal article" date="2023" name="DNA Res.">
        <title>Chromosome-level genome assembly of Phrynocephalus forsythii using third-generation DNA sequencing and Hi-C analysis.</title>
        <authorList>
            <person name="Qi Y."/>
            <person name="Zhao W."/>
            <person name="Zhao Y."/>
            <person name="Niu C."/>
            <person name="Cao S."/>
            <person name="Zhang Y."/>
        </authorList>
    </citation>
    <scope>NUCLEOTIDE SEQUENCE</scope>
    <source>
        <tissue evidence="8">Muscle</tissue>
    </source>
</reference>
<keyword evidence="6" id="KW-0812">Transmembrane</keyword>
<dbReference type="SUPFAM" id="SSF57302">
    <property type="entry name" value="Snake toxin-like"/>
    <property type="match status" value="1"/>
</dbReference>
<comment type="caution">
    <text evidence="8">The sequence shown here is derived from an EMBL/GenBank/DDBJ whole genome shotgun (WGS) entry which is preliminary data.</text>
</comment>
<proteinExistence type="inferred from homology"/>
<keyword evidence="6" id="KW-1133">Transmembrane helix</keyword>
<keyword evidence="3" id="KW-0964">Secreted</keyword>
<comment type="subcellular location">
    <subcellularLocation>
        <location evidence="1">Secreted</location>
    </subcellularLocation>
</comment>
<dbReference type="EMBL" id="JAPFRF010000023">
    <property type="protein sequence ID" value="KAJ7304107.1"/>
    <property type="molecule type" value="Genomic_DNA"/>
</dbReference>
<dbReference type="Proteomes" id="UP001142489">
    <property type="component" value="Unassembled WGS sequence"/>
</dbReference>
<dbReference type="InterPro" id="IPR045860">
    <property type="entry name" value="Snake_toxin-like_sf"/>
</dbReference>
<dbReference type="SMART" id="SM00134">
    <property type="entry name" value="LU"/>
    <property type="match status" value="1"/>
</dbReference>
<feature type="domain" description="UPAR/Ly6" evidence="7">
    <location>
        <begin position="35"/>
        <end position="126"/>
    </location>
</feature>
<dbReference type="Pfam" id="PF02988">
    <property type="entry name" value="PLA2_inh"/>
    <property type="match status" value="1"/>
</dbReference>
<evidence type="ECO:0000313" key="9">
    <source>
        <dbReference type="Proteomes" id="UP001142489"/>
    </source>
</evidence>
<evidence type="ECO:0000256" key="2">
    <source>
        <dbReference type="ARBA" id="ARBA00006570"/>
    </source>
</evidence>
<dbReference type="Pfam" id="PF00021">
    <property type="entry name" value="UPAR_LY6"/>
    <property type="match status" value="1"/>
</dbReference>
<name>A0A9Q1AQR2_9SAUR</name>
<evidence type="ECO:0000256" key="3">
    <source>
        <dbReference type="ARBA" id="ARBA00022525"/>
    </source>
</evidence>
<organism evidence="8 9">
    <name type="scientific">Phrynocephalus forsythii</name>
    <dbReference type="NCBI Taxonomy" id="171643"/>
    <lineage>
        <taxon>Eukaryota</taxon>
        <taxon>Metazoa</taxon>
        <taxon>Chordata</taxon>
        <taxon>Craniata</taxon>
        <taxon>Vertebrata</taxon>
        <taxon>Euteleostomi</taxon>
        <taxon>Lepidosauria</taxon>
        <taxon>Squamata</taxon>
        <taxon>Bifurcata</taxon>
        <taxon>Unidentata</taxon>
        <taxon>Episquamata</taxon>
        <taxon>Toxicofera</taxon>
        <taxon>Iguania</taxon>
        <taxon>Acrodonta</taxon>
        <taxon>Agamidae</taxon>
        <taxon>Agaminae</taxon>
        <taxon>Phrynocephalus</taxon>
    </lineage>
</organism>
<dbReference type="PANTHER" id="PTHR20914">
    <property type="entry name" value="LY6/PLAUR DOMAIN-CONTAINING PROTEIN 8"/>
    <property type="match status" value="1"/>
</dbReference>
<dbReference type="InterPro" id="IPR050918">
    <property type="entry name" value="CNF-like_PLA2_Inhibitor"/>
</dbReference>
<dbReference type="AlphaFoldDB" id="A0A9Q1AQR2"/>
<evidence type="ECO:0000256" key="5">
    <source>
        <dbReference type="ARBA" id="ARBA00023157"/>
    </source>
</evidence>
<keyword evidence="9" id="KW-1185">Reference proteome</keyword>
<evidence type="ECO:0000256" key="1">
    <source>
        <dbReference type="ARBA" id="ARBA00004613"/>
    </source>
</evidence>
<gene>
    <name evidence="8" type="ORF">JRQ81_011631</name>
</gene>
<keyword evidence="4" id="KW-0593">Phospholipase A2 inhibitor</keyword>
<sequence length="172" mass="18065">MQCSRVDESLPPTAMVALIYPSFLLTGFLASGACLICETCISPGERCSGLPHPCSPHEDTCLTVIGMNSLSGESTETLKACITAASCYAGFISVTTNAGLHMESVSSCCQYDLCNRWDLNLPPKNGTSNGLECPVCFIFGSGHCEETESLKCVGLANHCITVSGTLNAGLQL</sequence>
<feature type="transmembrane region" description="Helical" evidence="6">
    <location>
        <begin position="14"/>
        <end position="36"/>
    </location>
</feature>
<evidence type="ECO:0000259" key="7">
    <source>
        <dbReference type="SMART" id="SM00134"/>
    </source>
</evidence>
<dbReference type="InterPro" id="IPR016054">
    <property type="entry name" value="LY6_UPA_recep-like"/>
</dbReference>